<evidence type="ECO:0000313" key="3">
    <source>
        <dbReference type="Proteomes" id="UP001162483"/>
    </source>
</evidence>
<dbReference type="SUPFAM" id="SSF52799">
    <property type="entry name" value="(Phosphotyrosine protein) phosphatases II"/>
    <property type="match status" value="1"/>
</dbReference>
<organism evidence="2 3">
    <name type="scientific">Staurois parvus</name>
    <dbReference type="NCBI Taxonomy" id="386267"/>
    <lineage>
        <taxon>Eukaryota</taxon>
        <taxon>Metazoa</taxon>
        <taxon>Chordata</taxon>
        <taxon>Craniata</taxon>
        <taxon>Vertebrata</taxon>
        <taxon>Euteleostomi</taxon>
        <taxon>Amphibia</taxon>
        <taxon>Batrachia</taxon>
        <taxon>Anura</taxon>
        <taxon>Neobatrachia</taxon>
        <taxon>Ranoidea</taxon>
        <taxon>Ranidae</taxon>
        <taxon>Staurois</taxon>
    </lineage>
</organism>
<keyword evidence="3" id="KW-1185">Reference proteome</keyword>
<dbReference type="InterPro" id="IPR000242">
    <property type="entry name" value="PTP_cat"/>
</dbReference>
<evidence type="ECO:0000313" key="2">
    <source>
        <dbReference type="EMBL" id="CAI9549030.1"/>
    </source>
</evidence>
<proteinExistence type="predicted"/>
<reference evidence="2" key="1">
    <citation type="submission" date="2023-05" db="EMBL/GenBank/DDBJ databases">
        <authorList>
            <person name="Stuckert A."/>
        </authorList>
    </citation>
    <scope>NUCLEOTIDE SEQUENCE</scope>
</reference>
<gene>
    <name evidence="2" type="ORF">SPARVUS_LOCUS3268558</name>
</gene>
<dbReference type="Pfam" id="PF00102">
    <property type="entry name" value="Y_phosphatase"/>
    <property type="match status" value="1"/>
</dbReference>
<dbReference type="PANTHER" id="PTHR46957">
    <property type="entry name" value="CYTOKINE RECEPTOR"/>
    <property type="match status" value="1"/>
</dbReference>
<name>A0ABN9BNH2_9NEOB</name>
<dbReference type="PRINTS" id="PR00700">
    <property type="entry name" value="PRTYPHPHTASE"/>
</dbReference>
<evidence type="ECO:0000259" key="1">
    <source>
        <dbReference type="PROSITE" id="PS50055"/>
    </source>
</evidence>
<protein>
    <recommendedName>
        <fullName evidence="1">Tyrosine-protein phosphatase domain-containing protein</fullName>
    </recommendedName>
</protein>
<accession>A0ABN9BNH2</accession>
<dbReference type="PANTHER" id="PTHR46957:SF2">
    <property type="entry name" value="RECEPTOR-TYPE TYROSINE-PROTEIN PHOSPHATASE BETA"/>
    <property type="match status" value="1"/>
</dbReference>
<dbReference type="InterPro" id="IPR050713">
    <property type="entry name" value="RTP_Phos/Ushers"/>
</dbReference>
<sequence length="73" mass="8555">MLSESVLPEWTIREFKEDQLDAARLVRHFHYTVWPDHGVPETTQSLIQFVRTVRDYINRTPGTGPTVVHCRYG</sequence>
<dbReference type="InterPro" id="IPR029021">
    <property type="entry name" value="Prot-tyrosine_phosphatase-like"/>
</dbReference>
<dbReference type="PROSITE" id="PS50055">
    <property type="entry name" value="TYR_PHOSPHATASE_PTP"/>
    <property type="match status" value="1"/>
</dbReference>
<feature type="domain" description="Tyrosine-protein phosphatase" evidence="1">
    <location>
        <begin position="1"/>
        <end position="73"/>
    </location>
</feature>
<comment type="caution">
    <text evidence="2">The sequence shown here is derived from an EMBL/GenBank/DDBJ whole genome shotgun (WGS) entry which is preliminary data.</text>
</comment>
<dbReference type="EMBL" id="CATNWA010004943">
    <property type="protein sequence ID" value="CAI9549030.1"/>
    <property type="molecule type" value="Genomic_DNA"/>
</dbReference>
<dbReference type="Proteomes" id="UP001162483">
    <property type="component" value="Unassembled WGS sequence"/>
</dbReference>
<dbReference type="Gene3D" id="3.90.190.10">
    <property type="entry name" value="Protein tyrosine phosphatase superfamily"/>
    <property type="match status" value="1"/>
</dbReference>